<keyword evidence="2 4" id="KW-0378">Hydrolase</keyword>
<dbReference type="GO" id="GO:0009002">
    <property type="term" value="F:serine-type D-Ala-D-Ala carboxypeptidase activity"/>
    <property type="evidence" value="ECO:0007669"/>
    <property type="project" value="UniProtKB-EC"/>
</dbReference>
<dbReference type="Proteomes" id="UP001595847">
    <property type="component" value="Unassembled WGS sequence"/>
</dbReference>
<dbReference type="PANTHER" id="PTHR30023:SF0">
    <property type="entry name" value="PENICILLIN-SENSITIVE CARBOXYPEPTIDASE A"/>
    <property type="match status" value="1"/>
</dbReference>
<name>A0ABV8FXM2_9ACTN</name>
<feature type="chain" id="PRO_5046163150" evidence="3">
    <location>
        <begin position="25"/>
        <end position="528"/>
    </location>
</feature>
<protein>
    <submittedName>
        <fullName evidence="4">D-alanyl-D-alanine carboxypeptidase/D-alanyl-D-alanine-endopeptidase</fullName>
        <ecNumber evidence="4">3.4.16.4</ecNumber>
    </submittedName>
</protein>
<dbReference type="PANTHER" id="PTHR30023">
    <property type="entry name" value="D-ALANYL-D-ALANINE CARBOXYPEPTIDASE"/>
    <property type="match status" value="1"/>
</dbReference>
<organism evidence="4 5">
    <name type="scientific">Nocardiopsis sediminis</name>
    <dbReference type="NCBI Taxonomy" id="1778267"/>
    <lineage>
        <taxon>Bacteria</taxon>
        <taxon>Bacillati</taxon>
        <taxon>Actinomycetota</taxon>
        <taxon>Actinomycetes</taxon>
        <taxon>Streptosporangiales</taxon>
        <taxon>Nocardiopsidaceae</taxon>
        <taxon>Nocardiopsis</taxon>
    </lineage>
</organism>
<feature type="signal peptide" evidence="3">
    <location>
        <begin position="1"/>
        <end position="24"/>
    </location>
</feature>
<evidence type="ECO:0000313" key="4">
    <source>
        <dbReference type="EMBL" id="MFC3999507.1"/>
    </source>
</evidence>
<dbReference type="InterPro" id="IPR012338">
    <property type="entry name" value="Beta-lactam/transpept-like"/>
</dbReference>
<dbReference type="PRINTS" id="PR00922">
    <property type="entry name" value="DADACBPTASE3"/>
</dbReference>
<evidence type="ECO:0000256" key="1">
    <source>
        <dbReference type="ARBA" id="ARBA00006096"/>
    </source>
</evidence>
<keyword evidence="3" id="KW-0732">Signal</keyword>
<dbReference type="RefSeq" id="WP_378537971.1">
    <property type="nucleotide sequence ID" value="NZ_JBHSBH010000015.1"/>
</dbReference>
<evidence type="ECO:0000256" key="2">
    <source>
        <dbReference type="ARBA" id="ARBA00022801"/>
    </source>
</evidence>
<dbReference type="SUPFAM" id="SSF56601">
    <property type="entry name" value="beta-lactamase/transpeptidase-like"/>
    <property type="match status" value="1"/>
</dbReference>
<evidence type="ECO:0000256" key="3">
    <source>
        <dbReference type="SAM" id="SignalP"/>
    </source>
</evidence>
<accession>A0ABV8FXM2</accession>
<keyword evidence="4" id="KW-0121">Carboxypeptidase</keyword>
<dbReference type="Pfam" id="PF02113">
    <property type="entry name" value="Peptidase_S13"/>
    <property type="match status" value="1"/>
</dbReference>
<dbReference type="EC" id="3.4.16.4" evidence="4"/>
<keyword evidence="5" id="KW-1185">Reference proteome</keyword>
<reference evidence="5" key="1">
    <citation type="journal article" date="2019" name="Int. J. Syst. Evol. Microbiol.">
        <title>The Global Catalogue of Microorganisms (GCM) 10K type strain sequencing project: providing services to taxonomists for standard genome sequencing and annotation.</title>
        <authorList>
            <consortium name="The Broad Institute Genomics Platform"/>
            <consortium name="The Broad Institute Genome Sequencing Center for Infectious Disease"/>
            <person name="Wu L."/>
            <person name="Ma J."/>
        </authorList>
    </citation>
    <scope>NUCLEOTIDE SEQUENCE [LARGE SCALE GENOMIC DNA]</scope>
    <source>
        <strain evidence="5">TBRC 1826</strain>
    </source>
</reference>
<keyword evidence="4" id="KW-0645">Protease</keyword>
<comment type="similarity">
    <text evidence="1">Belongs to the peptidase S13 family.</text>
</comment>
<evidence type="ECO:0000313" key="5">
    <source>
        <dbReference type="Proteomes" id="UP001595847"/>
    </source>
</evidence>
<comment type="caution">
    <text evidence="4">The sequence shown here is derived from an EMBL/GenBank/DDBJ whole genome shotgun (WGS) entry which is preliminary data.</text>
</comment>
<dbReference type="Gene3D" id="3.50.80.20">
    <property type="entry name" value="D-Ala-D-Ala carboxypeptidase C, peptidase S13"/>
    <property type="match status" value="1"/>
</dbReference>
<gene>
    <name evidence="4" type="primary">dacB</name>
    <name evidence="4" type="ORF">ACFOVU_26580</name>
</gene>
<dbReference type="Gene3D" id="3.40.710.10">
    <property type="entry name" value="DD-peptidase/beta-lactamase superfamily"/>
    <property type="match status" value="2"/>
</dbReference>
<proteinExistence type="inferred from homology"/>
<sequence>MTATRLPSHPLRLALPLVAAVAIAVPLASPVAADTADGTADLRSDLDALLADPALEGALSGVAVASVSEGDVLYENEAAAPLIPASNIKLLTTAAALDVLGAGHTFTTTVSAAEAPAYGRVEGDLYLAGTGDPSLTGDAFDRLAARVAAAGVTEVTGDLLADDTWFDTERLAPDWEADDEPYYYAAQISALTVAANEDLDTGVVNVTASPGTAEGDPVDVELDPMAGNLSIENAARTGAPDAEATADITRAPETNVFTAAGVLPAGGEPFTDLRTVHEPTDHAVHLFAAALEERGVKVLGDIGRGTAPGDTVPLAERESRELGALVLPLMKLSNNGHAEILVKAMGRAAAGEGTWAAGLAELGPALERIGVARTGFEAHDGSGLSRTNRLDAATVIDVLQAVQDEPWFGTWERSLPVAGVSNRMVGGTLADRMRGTAAAGNVRAKTGTLSGASSLSGYVTSADGEELAFAVINNEYPGAAPRGVQDAIAVRLAEFSRWSPTTSGLAARTDDSPSAPDADLECSWAGTC</sequence>
<dbReference type="NCBIfam" id="TIGR00666">
    <property type="entry name" value="PBP4"/>
    <property type="match status" value="1"/>
</dbReference>
<dbReference type="EMBL" id="JBHSBH010000015">
    <property type="protein sequence ID" value="MFC3999507.1"/>
    <property type="molecule type" value="Genomic_DNA"/>
</dbReference>
<dbReference type="InterPro" id="IPR000667">
    <property type="entry name" value="Peptidase_S13"/>
</dbReference>